<dbReference type="Proteomes" id="UP000269945">
    <property type="component" value="Unassembled WGS sequence"/>
</dbReference>
<gene>
    <name evidence="2" type="ORF">BN2614_LOCUS2</name>
</gene>
<comment type="caution">
    <text evidence="2">The sequence shown here is derived from an EMBL/GenBank/DDBJ whole genome shotgun (WGS) entry which is preliminary data.</text>
</comment>
<accession>A0A9X9MB78</accession>
<proteinExistence type="predicted"/>
<dbReference type="AlphaFoldDB" id="A0A9X9MB78"/>
<protein>
    <submittedName>
        <fullName evidence="2">Uncharacterized protein</fullName>
    </submittedName>
</protein>
<feature type="non-terminal residue" evidence="2">
    <location>
        <position position="64"/>
    </location>
</feature>
<evidence type="ECO:0000313" key="2">
    <source>
        <dbReference type="EMBL" id="VCX41287.1"/>
    </source>
</evidence>
<keyword evidence="1" id="KW-0732">Signal</keyword>
<feature type="signal peptide" evidence="1">
    <location>
        <begin position="1"/>
        <end position="19"/>
    </location>
</feature>
<keyword evidence="3" id="KW-1185">Reference proteome</keyword>
<name>A0A9X9MB78_GULGU</name>
<reference evidence="2 3" key="1">
    <citation type="submission" date="2018-10" db="EMBL/GenBank/DDBJ databases">
        <authorList>
            <person name="Ekblom R."/>
            <person name="Jareborg N."/>
        </authorList>
    </citation>
    <scope>NUCLEOTIDE SEQUENCE [LARGE SCALE GENOMIC DNA]</scope>
    <source>
        <tissue evidence="2">Muscle</tissue>
    </source>
</reference>
<organism evidence="2 3">
    <name type="scientific">Gulo gulo</name>
    <name type="common">Wolverine</name>
    <name type="synonym">Gluton</name>
    <dbReference type="NCBI Taxonomy" id="48420"/>
    <lineage>
        <taxon>Eukaryota</taxon>
        <taxon>Metazoa</taxon>
        <taxon>Chordata</taxon>
        <taxon>Craniata</taxon>
        <taxon>Vertebrata</taxon>
        <taxon>Euteleostomi</taxon>
        <taxon>Mammalia</taxon>
        <taxon>Eutheria</taxon>
        <taxon>Laurasiatheria</taxon>
        <taxon>Carnivora</taxon>
        <taxon>Caniformia</taxon>
        <taxon>Musteloidea</taxon>
        <taxon>Mustelidae</taxon>
        <taxon>Guloninae</taxon>
        <taxon>Gulo</taxon>
    </lineage>
</organism>
<dbReference type="EMBL" id="CYRY02045761">
    <property type="protein sequence ID" value="VCX41287.1"/>
    <property type="molecule type" value="Genomic_DNA"/>
</dbReference>
<evidence type="ECO:0000256" key="1">
    <source>
        <dbReference type="SAM" id="SignalP"/>
    </source>
</evidence>
<sequence length="64" mass="7080">MEPIIFLNTFLLHFAVSVASEPQYILWVSSVIQSHSAEKACLHLSNLNESVSLSVVLESDGYNT</sequence>
<evidence type="ECO:0000313" key="3">
    <source>
        <dbReference type="Proteomes" id="UP000269945"/>
    </source>
</evidence>
<feature type="chain" id="PRO_5040857494" evidence="1">
    <location>
        <begin position="20"/>
        <end position="64"/>
    </location>
</feature>